<dbReference type="AlphaFoldDB" id="A0A2U1LDN2"/>
<feature type="region of interest" description="Disordered" evidence="1">
    <location>
        <begin position="175"/>
        <end position="205"/>
    </location>
</feature>
<evidence type="ECO:0000313" key="3">
    <source>
        <dbReference type="Proteomes" id="UP000245207"/>
    </source>
</evidence>
<feature type="compositionally biased region" description="Acidic residues" evidence="1">
    <location>
        <begin position="176"/>
        <end position="185"/>
    </location>
</feature>
<organism evidence="2 3">
    <name type="scientific">Artemisia annua</name>
    <name type="common">Sweet wormwood</name>
    <dbReference type="NCBI Taxonomy" id="35608"/>
    <lineage>
        <taxon>Eukaryota</taxon>
        <taxon>Viridiplantae</taxon>
        <taxon>Streptophyta</taxon>
        <taxon>Embryophyta</taxon>
        <taxon>Tracheophyta</taxon>
        <taxon>Spermatophyta</taxon>
        <taxon>Magnoliopsida</taxon>
        <taxon>eudicotyledons</taxon>
        <taxon>Gunneridae</taxon>
        <taxon>Pentapetalae</taxon>
        <taxon>asterids</taxon>
        <taxon>campanulids</taxon>
        <taxon>Asterales</taxon>
        <taxon>Asteraceae</taxon>
        <taxon>Asteroideae</taxon>
        <taxon>Anthemideae</taxon>
        <taxon>Artemisiinae</taxon>
        <taxon>Artemisia</taxon>
    </lineage>
</organism>
<proteinExistence type="predicted"/>
<comment type="caution">
    <text evidence="2">The sequence shown here is derived from an EMBL/GenBank/DDBJ whole genome shotgun (WGS) entry which is preliminary data.</text>
</comment>
<dbReference type="OrthoDB" id="1303133at2759"/>
<dbReference type="PANTHER" id="PTHR31973:SF189">
    <property type="entry name" value="TRANSPOSASE, MUDR, PLANT, MULE TRANSPOSASE DOMAIN PROTEIN-RELATED"/>
    <property type="match status" value="1"/>
</dbReference>
<dbReference type="EMBL" id="PKPP01009961">
    <property type="protein sequence ID" value="PWA47108.1"/>
    <property type="molecule type" value="Genomic_DNA"/>
</dbReference>
<name>A0A2U1LDN2_ARTAN</name>
<keyword evidence="3" id="KW-1185">Reference proteome</keyword>
<sequence>MASSSKGGSLSLDLYYNGYFNLKPLAYHNADMLTTTVDVTPLTSSELKIFVQNNIGLVVCGLYYFSNGLKCIKSDDDLRLFVEKWQSTDEGIIALYVSHNNESLIEYSGDYVLVILNPATYYKDSDDESDVASLDHLSEGEEELRQVRIKERQILDEKKKTNELVVFDESKLVLENESDENENEHEVDPLFSDLGDESQKDKPRVEPEVNLDEDMPMNLDQVKDCLTFYSVANGYQLWYEKRDSEKLLVRCGFDEKNRRKKKLPRDPNKPCCPFRLRAVKMHDGKSWHIRTLVNEHTCSRQCNLGYLVTSKWIARQFVDKIRMYPDMKVVDLQEMVMKNIGLRHHIISVVEQEGLQYVVLSRMLEISMTG</sequence>
<evidence type="ECO:0000313" key="2">
    <source>
        <dbReference type="EMBL" id="PWA47108.1"/>
    </source>
</evidence>
<reference evidence="2 3" key="1">
    <citation type="journal article" date="2018" name="Mol. Plant">
        <title>The genome of Artemisia annua provides insight into the evolution of Asteraceae family and artemisinin biosynthesis.</title>
        <authorList>
            <person name="Shen Q."/>
            <person name="Zhang L."/>
            <person name="Liao Z."/>
            <person name="Wang S."/>
            <person name="Yan T."/>
            <person name="Shi P."/>
            <person name="Liu M."/>
            <person name="Fu X."/>
            <person name="Pan Q."/>
            <person name="Wang Y."/>
            <person name="Lv Z."/>
            <person name="Lu X."/>
            <person name="Zhang F."/>
            <person name="Jiang W."/>
            <person name="Ma Y."/>
            <person name="Chen M."/>
            <person name="Hao X."/>
            <person name="Li L."/>
            <person name="Tang Y."/>
            <person name="Lv G."/>
            <person name="Zhou Y."/>
            <person name="Sun X."/>
            <person name="Brodelius P.E."/>
            <person name="Rose J.K.C."/>
            <person name="Tang K."/>
        </authorList>
    </citation>
    <scope>NUCLEOTIDE SEQUENCE [LARGE SCALE GENOMIC DNA]</scope>
    <source>
        <strain evidence="3">cv. Huhao1</strain>
        <tissue evidence="2">Leaf</tissue>
    </source>
</reference>
<protein>
    <submittedName>
        <fullName evidence="2">Uncharacterized protein</fullName>
    </submittedName>
</protein>
<gene>
    <name evidence="2" type="ORF">CTI12_AA503050</name>
</gene>
<accession>A0A2U1LDN2</accession>
<dbReference type="PANTHER" id="PTHR31973">
    <property type="entry name" value="POLYPROTEIN, PUTATIVE-RELATED"/>
    <property type="match status" value="1"/>
</dbReference>
<evidence type="ECO:0000256" key="1">
    <source>
        <dbReference type="SAM" id="MobiDB-lite"/>
    </source>
</evidence>
<dbReference type="Proteomes" id="UP000245207">
    <property type="component" value="Unassembled WGS sequence"/>
</dbReference>